<dbReference type="InterPro" id="IPR011071">
    <property type="entry name" value="Lyase_8-like_C"/>
</dbReference>
<dbReference type="AlphaFoldDB" id="W4URA3"/>
<proteinExistence type="predicted"/>
<name>W4URA3_9BACE</name>
<reference evidence="2 3" key="1">
    <citation type="journal article" date="2014" name="Genome Announc.">
        <title>Draft Genome Sequence of Bacteroides reticulotermitis Strain JCM 10512T, Isolated from the Gut of a Termite.</title>
        <authorList>
            <person name="Yuki M."/>
            <person name="Oshima K."/>
            <person name="Suda W."/>
            <person name="Sakamoto M."/>
            <person name="Iida T."/>
            <person name="Hattori M."/>
            <person name="Ohkuma M."/>
        </authorList>
    </citation>
    <scope>NUCLEOTIDE SEQUENCE [LARGE SCALE GENOMIC DNA]</scope>
    <source>
        <strain evidence="2 3">JCM 10512</strain>
    </source>
</reference>
<dbReference type="GO" id="GO:0016829">
    <property type="term" value="F:lyase activity"/>
    <property type="evidence" value="ECO:0007669"/>
    <property type="project" value="InterPro"/>
</dbReference>
<evidence type="ECO:0000259" key="1">
    <source>
        <dbReference type="Pfam" id="PF02884"/>
    </source>
</evidence>
<dbReference type="Gene3D" id="2.60.220.10">
    <property type="entry name" value="Polysaccharide lyase family 8-like, C-terminal"/>
    <property type="match status" value="1"/>
</dbReference>
<protein>
    <recommendedName>
        <fullName evidence="1">Polysaccharide lyase family 8 C-terminal domain-containing protein</fullName>
    </recommendedName>
</protein>
<dbReference type="Pfam" id="PF02884">
    <property type="entry name" value="Lyase_8_C"/>
    <property type="match status" value="1"/>
</dbReference>
<gene>
    <name evidence="2" type="ORF">JCM10512_2024</name>
</gene>
<dbReference type="EMBL" id="BAIV01000010">
    <property type="protein sequence ID" value="GAE83730.1"/>
    <property type="molecule type" value="Genomic_DNA"/>
</dbReference>
<sequence length="64" mass="6986">MTIEVSSPCALLIEKEKGGYTISVTDPEMNKDCTEIRVKINGKSVSCAMPQGRYGGKSTVVFMR</sequence>
<dbReference type="InterPro" id="IPR004103">
    <property type="entry name" value="Lyase_8_C"/>
</dbReference>
<dbReference type="STRING" id="1445607.JCM10512_2024"/>
<organism evidence="2 3">
    <name type="scientific">Bacteroides reticulotermitis JCM 10512</name>
    <dbReference type="NCBI Taxonomy" id="1445607"/>
    <lineage>
        <taxon>Bacteria</taxon>
        <taxon>Pseudomonadati</taxon>
        <taxon>Bacteroidota</taxon>
        <taxon>Bacteroidia</taxon>
        <taxon>Bacteroidales</taxon>
        <taxon>Bacteroidaceae</taxon>
        <taxon>Bacteroides</taxon>
    </lineage>
</organism>
<dbReference type="Proteomes" id="UP000019131">
    <property type="component" value="Unassembled WGS sequence"/>
</dbReference>
<dbReference type="SUPFAM" id="SSF49863">
    <property type="entry name" value="Hyaluronate lyase-like, C-terminal domain"/>
    <property type="match status" value="1"/>
</dbReference>
<evidence type="ECO:0000313" key="2">
    <source>
        <dbReference type="EMBL" id="GAE83730.1"/>
    </source>
</evidence>
<feature type="domain" description="Polysaccharide lyase family 8 C-terminal" evidence="1">
    <location>
        <begin position="2"/>
        <end position="32"/>
    </location>
</feature>
<evidence type="ECO:0000313" key="3">
    <source>
        <dbReference type="Proteomes" id="UP000019131"/>
    </source>
</evidence>
<comment type="caution">
    <text evidence="2">The sequence shown here is derived from an EMBL/GenBank/DDBJ whole genome shotgun (WGS) entry which is preliminary data.</text>
</comment>
<dbReference type="GO" id="GO:0005975">
    <property type="term" value="P:carbohydrate metabolic process"/>
    <property type="evidence" value="ECO:0007669"/>
    <property type="project" value="InterPro"/>
</dbReference>
<dbReference type="GO" id="GO:0005576">
    <property type="term" value="C:extracellular region"/>
    <property type="evidence" value="ECO:0007669"/>
    <property type="project" value="InterPro"/>
</dbReference>
<keyword evidence="3" id="KW-1185">Reference proteome</keyword>
<accession>W4URA3</accession>